<name>A0ABY6ML91_9BACT</name>
<dbReference type="RefSeq" id="WP_264809499.1">
    <property type="nucleotide sequence ID" value="NZ_CP110226.1"/>
</dbReference>
<protein>
    <recommendedName>
        <fullName evidence="3">NERD domain-containing protein</fullName>
    </recommendedName>
</protein>
<keyword evidence="2" id="KW-1185">Reference proteome</keyword>
<dbReference type="Proteomes" id="UP001163156">
    <property type="component" value="Chromosome"/>
</dbReference>
<evidence type="ECO:0008006" key="3">
    <source>
        <dbReference type="Google" id="ProtNLM"/>
    </source>
</evidence>
<proteinExistence type="predicted"/>
<reference evidence="1" key="1">
    <citation type="submission" date="2022-10" db="EMBL/GenBank/DDBJ databases">
        <title>Algoriphagus sp. a novel bacteria isolate from halophytes salicornia europaea.</title>
        <authorList>
            <person name="Peng Y."/>
            <person name="Jiang L."/>
            <person name="Lee J."/>
        </authorList>
    </citation>
    <scope>NUCLEOTIDE SEQUENCE</scope>
    <source>
        <strain evidence="1">TR-M5</strain>
    </source>
</reference>
<dbReference type="EMBL" id="CP110226">
    <property type="protein sequence ID" value="UZD22974.1"/>
    <property type="molecule type" value="Genomic_DNA"/>
</dbReference>
<sequence length="563" mass="66039">MNASFKLVNMLGYSQVFDDDPKSILDYLSGMGRQRLVTVLVGLIPFSNKNSKFQSPREFIEMFFEAENNQIANDIFDSVIKHSKNNPSKEFTLISTESVLYLLEFAYDNIKVEEILSNREFEINLFKALLVQNDILFKKQDVAIRSVENVDQKLKLAALSIANTFPNTDILNYDIIEVLVSQIVKSVSFFEFLELKLDTTKLLDEFYSQVNVKNWKEYFQRLLPIIMSSIVSAEEIHTNVSIPKDGLFEENCKFLDKLSIFDSDLLTDFDFRKVRSKPLLKIDEGAYKVLYRLFLAEVLHKGLYFKISEINRNLSSTNIKEFRGYYCDEFSEKYLFYKQLKYIFKNRYIEFSGEEMKKGGLVAEPDYYVRNGNKIFLFESKDVLISAQVKSSYDFSLYETELKKRFLRDGKQNKAVLQLINNVKRILKYEFSFDYKYDALKVRIYPILVLHDHQFNVPGLNYIINEWFQNEVQELGRQGFNITKVQPLLIIEMGSLILHQEVFREKRVVLDEVIDQYFKFIGNEKNPLNSLEPFANFATRLIRDKGKSRIPKVLLDLGLKLFE</sequence>
<gene>
    <name evidence="1" type="ORF">OM944_00465</name>
</gene>
<evidence type="ECO:0000313" key="2">
    <source>
        <dbReference type="Proteomes" id="UP001163156"/>
    </source>
</evidence>
<evidence type="ECO:0000313" key="1">
    <source>
        <dbReference type="EMBL" id="UZD22974.1"/>
    </source>
</evidence>
<accession>A0ABY6ML91</accession>
<organism evidence="1 2">
    <name type="scientific">Algoriphagus halophytocola</name>
    <dbReference type="NCBI Taxonomy" id="2991499"/>
    <lineage>
        <taxon>Bacteria</taxon>
        <taxon>Pseudomonadati</taxon>
        <taxon>Bacteroidota</taxon>
        <taxon>Cytophagia</taxon>
        <taxon>Cytophagales</taxon>
        <taxon>Cyclobacteriaceae</taxon>
        <taxon>Algoriphagus</taxon>
    </lineage>
</organism>